<comment type="pathway">
    <text evidence="3">Protein modification; protein glycosylation.</text>
</comment>
<protein>
    <recommendedName>
        <fullName evidence="3">L-Fucosyltransferase</fullName>
        <ecNumber evidence="3">2.4.1.-</ecNumber>
    </recommendedName>
</protein>
<keyword evidence="3" id="KW-0735">Signal-anchor</keyword>
<dbReference type="InterPro" id="IPR002516">
    <property type="entry name" value="Glyco_trans_11"/>
</dbReference>
<accession>A0ABD3WCQ5</accession>
<dbReference type="Gene3D" id="3.40.50.11350">
    <property type="match status" value="1"/>
</dbReference>
<keyword evidence="5" id="KW-1185">Reference proteome</keyword>
<dbReference type="EMBL" id="JBJQND010000007">
    <property type="protein sequence ID" value="KAL3871023.1"/>
    <property type="molecule type" value="Genomic_DNA"/>
</dbReference>
<organism evidence="4 5">
    <name type="scientific">Sinanodonta woodiana</name>
    <name type="common">Chinese pond mussel</name>
    <name type="synonym">Anodonta woodiana</name>
    <dbReference type="NCBI Taxonomy" id="1069815"/>
    <lineage>
        <taxon>Eukaryota</taxon>
        <taxon>Metazoa</taxon>
        <taxon>Spiralia</taxon>
        <taxon>Lophotrochozoa</taxon>
        <taxon>Mollusca</taxon>
        <taxon>Bivalvia</taxon>
        <taxon>Autobranchia</taxon>
        <taxon>Heteroconchia</taxon>
        <taxon>Palaeoheterodonta</taxon>
        <taxon>Unionida</taxon>
        <taxon>Unionoidea</taxon>
        <taxon>Unionidae</taxon>
        <taxon>Unioninae</taxon>
        <taxon>Sinanodonta</taxon>
    </lineage>
</organism>
<evidence type="ECO:0000256" key="3">
    <source>
        <dbReference type="RuleBase" id="RU363129"/>
    </source>
</evidence>
<keyword evidence="3" id="KW-0333">Golgi apparatus</keyword>
<dbReference type="EC" id="2.4.1.-" evidence="3"/>
<reference evidence="4 5" key="1">
    <citation type="submission" date="2024-11" db="EMBL/GenBank/DDBJ databases">
        <title>Chromosome-level genome assembly of the freshwater bivalve Anodonta woodiana.</title>
        <authorList>
            <person name="Chen X."/>
        </authorList>
    </citation>
    <scope>NUCLEOTIDE SEQUENCE [LARGE SCALE GENOMIC DNA]</scope>
    <source>
        <strain evidence="4">MN2024</strain>
        <tissue evidence="4">Gills</tissue>
    </source>
</reference>
<sequence>MDVNSQDLIIPLTSRKFQTKENIFSDSVISEKGPSHYTTEFSRYTTTTSTIAEIQYNLTESTHITTFNSKMQNSSTDKIKSYTKENSVQSMIKNQAGSFTTISFMGRLGNILFQLAALLSCAKRLNVTVCIPVNELNSSYFRLLRTSNIKVTNLKTFHEGMYAKYDSNIEHLNTSMNWTLSGYFQSWKYFYKDEDLIRRSFEFSPSIQEPAAQFVESFRLKNKTIIGVHVRRGDMTTDNLQNLGYATAPPSYLNKSMNYFREKYSTIYFIIASDNISWCEENIKRDDDTEFSKFNDPWIDMAILSACDHVIITSGTFGWWGAWLAGGDVVYFKGYPRPGSVIGKGMCREDYYPPQWIGME</sequence>
<name>A0ABD3WCQ5_SINWO</name>
<dbReference type="CDD" id="cd11301">
    <property type="entry name" value="Fut1_Fut2_like"/>
    <property type="match status" value="1"/>
</dbReference>
<dbReference type="GO" id="GO:0016757">
    <property type="term" value="F:glycosyltransferase activity"/>
    <property type="evidence" value="ECO:0007669"/>
    <property type="project" value="UniProtKB-KW"/>
</dbReference>
<keyword evidence="2 3" id="KW-0808">Transferase</keyword>
<keyword evidence="3" id="KW-0325">Glycoprotein</keyword>
<dbReference type="GO" id="GO:0032580">
    <property type="term" value="C:Golgi cisterna membrane"/>
    <property type="evidence" value="ECO:0007669"/>
    <property type="project" value="UniProtKB-SubCell"/>
</dbReference>
<dbReference type="AlphaFoldDB" id="A0ABD3WCQ5"/>
<evidence type="ECO:0000256" key="1">
    <source>
        <dbReference type="ARBA" id="ARBA00022676"/>
    </source>
</evidence>
<keyword evidence="3" id="KW-0812">Transmembrane</keyword>
<comment type="subcellular location">
    <subcellularLocation>
        <location evidence="3">Golgi apparatus</location>
        <location evidence="3">Golgi stack membrane</location>
        <topology evidence="3">Single-pass type II membrane protein</topology>
    </subcellularLocation>
</comment>
<dbReference type="PANTHER" id="PTHR11927">
    <property type="entry name" value="GALACTOSIDE 2-L-FUCOSYLTRANSFERASE"/>
    <property type="match status" value="1"/>
</dbReference>
<dbReference type="Proteomes" id="UP001634394">
    <property type="component" value="Unassembled WGS sequence"/>
</dbReference>
<dbReference type="PANTHER" id="PTHR11927:SF9">
    <property type="entry name" value="L-FUCOSYLTRANSFERASE"/>
    <property type="match status" value="1"/>
</dbReference>
<gene>
    <name evidence="4" type="ORF">ACJMK2_039047</name>
</gene>
<keyword evidence="1 3" id="KW-0328">Glycosyltransferase</keyword>
<comment type="similarity">
    <text evidence="3">Belongs to the glycosyltransferase 11 family.</text>
</comment>
<comment type="caution">
    <text evidence="4">The sequence shown here is derived from an EMBL/GenBank/DDBJ whole genome shotgun (WGS) entry which is preliminary data.</text>
</comment>
<evidence type="ECO:0000313" key="5">
    <source>
        <dbReference type="Proteomes" id="UP001634394"/>
    </source>
</evidence>
<dbReference type="Pfam" id="PF01531">
    <property type="entry name" value="Glyco_transf_11"/>
    <property type="match status" value="1"/>
</dbReference>
<evidence type="ECO:0000313" key="4">
    <source>
        <dbReference type="EMBL" id="KAL3871023.1"/>
    </source>
</evidence>
<proteinExistence type="inferred from homology"/>
<evidence type="ECO:0000256" key="2">
    <source>
        <dbReference type="ARBA" id="ARBA00022679"/>
    </source>
</evidence>